<keyword evidence="1" id="KW-0378">Hydrolase</keyword>
<sequence length="88" mass="10073">MGRLIFDLDGTIWDPIDTVLNAWNSCIKEYSQIKKELSRADFEETMGLHMQDIGRKLFPDLSEGLPCNNLLQNGKYGQRTRNAKSILV</sequence>
<dbReference type="Proteomes" id="UP001595882">
    <property type="component" value="Unassembled WGS sequence"/>
</dbReference>
<evidence type="ECO:0000313" key="1">
    <source>
        <dbReference type="EMBL" id="MFC4403821.1"/>
    </source>
</evidence>
<keyword evidence="2" id="KW-1185">Reference proteome</keyword>
<dbReference type="InterPro" id="IPR041492">
    <property type="entry name" value="HAD_2"/>
</dbReference>
<dbReference type="EC" id="3.-.-.-" evidence="1"/>
<dbReference type="InterPro" id="IPR023198">
    <property type="entry name" value="PGP-like_dom2"/>
</dbReference>
<dbReference type="Gene3D" id="3.40.50.1000">
    <property type="entry name" value="HAD superfamily/HAD-like"/>
    <property type="match status" value="1"/>
</dbReference>
<dbReference type="InterPro" id="IPR036412">
    <property type="entry name" value="HAD-like_sf"/>
</dbReference>
<dbReference type="EMBL" id="JBHSDT010000008">
    <property type="protein sequence ID" value="MFC4403821.1"/>
    <property type="molecule type" value="Genomic_DNA"/>
</dbReference>
<gene>
    <name evidence="1" type="ORF">ACFOY7_12135</name>
</gene>
<dbReference type="RefSeq" id="WP_390252352.1">
    <property type="nucleotide sequence ID" value="NZ_JBHSDT010000008.1"/>
</dbReference>
<name>A0ABV8WVB4_9BACI</name>
<dbReference type="InterPro" id="IPR023214">
    <property type="entry name" value="HAD_sf"/>
</dbReference>
<comment type="caution">
    <text evidence="1">The sequence shown here is derived from an EMBL/GenBank/DDBJ whole genome shotgun (WGS) entry which is preliminary data.</text>
</comment>
<proteinExistence type="predicted"/>
<protein>
    <submittedName>
        <fullName evidence="1">HAD family hydrolase</fullName>
        <ecNumber evidence="1">3.-.-.-</ecNumber>
    </submittedName>
</protein>
<evidence type="ECO:0000313" key="2">
    <source>
        <dbReference type="Proteomes" id="UP001595882"/>
    </source>
</evidence>
<organism evidence="1 2">
    <name type="scientific">Gracilibacillus xinjiangensis</name>
    <dbReference type="NCBI Taxonomy" id="1193282"/>
    <lineage>
        <taxon>Bacteria</taxon>
        <taxon>Bacillati</taxon>
        <taxon>Bacillota</taxon>
        <taxon>Bacilli</taxon>
        <taxon>Bacillales</taxon>
        <taxon>Bacillaceae</taxon>
        <taxon>Gracilibacillus</taxon>
    </lineage>
</organism>
<dbReference type="GO" id="GO:0016787">
    <property type="term" value="F:hydrolase activity"/>
    <property type="evidence" value="ECO:0007669"/>
    <property type="project" value="UniProtKB-KW"/>
</dbReference>
<reference evidence="2" key="1">
    <citation type="journal article" date="2019" name="Int. J. Syst. Evol. Microbiol.">
        <title>The Global Catalogue of Microorganisms (GCM) 10K type strain sequencing project: providing services to taxonomists for standard genome sequencing and annotation.</title>
        <authorList>
            <consortium name="The Broad Institute Genomics Platform"/>
            <consortium name="The Broad Institute Genome Sequencing Center for Infectious Disease"/>
            <person name="Wu L."/>
            <person name="Ma J."/>
        </authorList>
    </citation>
    <scope>NUCLEOTIDE SEQUENCE [LARGE SCALE GENOMIC DNA]</scope>
    <source>
        <strain evidence="2">CCUG 37865</strain>
    </source>
</reference>
<dbReference type="SUPFAM" id="SSF56784">
    <property type="entry name" value="HAD-like"/>
    <property type="match status" value="1"/>
</dbReference>
<dbReference type="Gene3D" id="1.10.150.240">
    <property type="entry name" value="Putative phosphatase, domain 2"/>
    <property type="match status" value="1"/>
</dbReference>
<dbReference type="Pfam" id="PF13419">
    <property type="entry name" value="HAD_2"/>
    <property type="match status" value="1"/>
</dbReference>
<accession>A0ABV8WVB4</accession>